<proteinExistence type="predicted"/>
<protein>
    <submittedName>
        <fullName evidence="2">Uncharacterized protein</fullName>
    </submittedName>
</protein>
<gene>
    <name evidence="2" type="ORF">A1O3_08370</name>
</gene>
<dbReference type="GeneID" id="19172458"/>
<reference evidence="2 3" key="1">
    <citation type="submission" date="2013-03" db="EMBL/GenBank/DDBJ databases">
        <title>The Genome Sequence of Capronia epimyces CBS 606.96.</title>
        <authorList>
            <consortium name="The Broad Institute Genomics Platform"/>
            <person name="Cuomo C."/>
            <person name="de Hoog S."/>
            <person name="Gorbushina A."/>
            <person name="Walker B."/>
            <person name="Young S.K."/>
            <person name="Zeng Q."/>
            <person name="Gargeya S."/>
            <person name="Fitzgerald M."/>
            <person name="Haas B."/>
            <person name="Abouelleil A."/>
            <person name="Allen A.W."/>
            <person name="Alvarado L."/>
            <person name="Arachchi H.M."/>
            <person name="Berlin A.M."/>
            <person name="Chapman S.B."/>
            <person name="Gainer-Dewar J."/>
            <person name="Goldberg J."/>
            <person name="Griggs A."/>
            <person name="Gujja S."/>
            <person name="Hansen M."/>
            <person name="Howarth C."/>
            <person name="Imamovic A."/>
            <person name="Ireland A."/>
            <person name="Larimer J."/>
            <person name="McCowan C."/>
            <person name="Murphy C."/>
            <person name="Pearson M."/>
            <person name="Poon T.W."/>
            <person name="Priest M."/>
            <person name="Roberts A."/>
            <person name="Saif S."/>
            <person name="Shea T."/>
            <person name="Sisk P."/>
            <person name="Sykes S."/>
            <person name="Wortman J."/>
            <person name="Nusbaum C."/>
            <person name="Birren B."/>
        </authorList>
    </citation>
    <scope>NUCLEOTIDE SEQUENCE [LARGE SCALE GENOMIC DNA]</scope>
    <source>
        <strain evidence="2 3">CBS 606.96</strain>
    </source>
</reference>
<comment type="caution">
    <text evidence="2">The sequence shown here is derived from an EMBL/GenBank/DDBJ whole genome shotgun (WGS) entry which is preliminary data.</text>
</comment>
<accession>W9YCM2</accession>
<dbReference type="RefSeq" id="XP_007736658.1">
    <property type="nucleotide sequence ID" value="XM_007738468.1"/>
</dbReference>
<dbReference type="EMBL" id="AMGY01000007">
    <property type="protein sequence ID" value="EXJ80084.1"/>
    <property type="molecule type" value="Genomic_DNA"/>
</dbReference>
<evidence type="ECO:0000256" key="1">
    <source>
        <dbReference type="SAM" id="MobiDB-lite"/>
    </source>
</evidence>
<feature type="compositionally biased region" description="Polar residues" evidence="1">
    <location>
        <begin position="1"/>
        <end position="13"/>
    </location>
</feature>
<dbReference type="Proteomes" id="UP000019478">
    <property type="component" value="Unassembled WGS sequence"/>
</dbReference>
<dbReference type="HOGENOM" id="CLU_1895938_0_0_1"/>
<dbReference type="AlphaFoldDB" id="W9YCM2"/>
<feature type="region of interest" description="Disordered" evidence="1">
    <location>
        <begin position="1"/>
        <end position="26"/>
    </location>
</feature>
<evidence type="ECO:0000313" key="2">
    <source>
        <dbReference type="EMBL" id="EXJ80084.1"/>
    </source>
</evidence>
<name>W9YCM2_9EURO</name>
<keyword evidence="3" id="KW-1185">Reference proteome</keyword>
<organism evidence="2 3">
    <name type="scientific">Capronia epimyces CBS 606.96</name>
    <dbReference type="NCBI Taxonomy" id="1182542"/>
    <lineage>
        <taxon>Eukaryota</taxon>
        <taxon>Fungi</taxon>
        <taxon>Dikarya</taxon>
        <taxon>Ascomycota</taxon>
        <taxon>Pezizomycotina</taxon>
        <taxon>Eurotiomycetes</taxon>
        <taxon>Chaetothyriomycetidae</taxon>
        <taxon>Chaetothyriales</taxon>
        <taxon>Herpotrichiellaceae</taxon>
        <taxon>Capronia</taxon>
    </lineage>
</organism>
<evidence type="ECO:0000313" key="3">
    <source>
        <dbReference type="Proteomes" id="UP000019478"/>
    </source>
</evidence>
<sequence length="134" mass="15386">MTISALQVSQQTLAERPPPQRGGSREAREWSFFDFVDPTSWNKLDNRDRLVWHLVPNVTLTNYSPAQQAHITNRLPTISRVCGQFSSRGIGLCLQHSYRGAESHTKYQYWGCEGRPADFAKSQFVDQAFCMYSR</sequence>